<dbReference type="EMBL" id="CDSF01000087">
    <property type="protein sequence ID" value="CEO98818.1"/>
    <property type="molecule type" value="Genomic_DNA"/>
</dbReference>
<accession>A0A0G4ITZ5</accession>
<reference evidence="2 3" key="1">
    <citation type="submission" date="2015-02" db="EMBL/GenBank/DDBJ databases">
        <authorList>
            <person name="Chooi Y.-H."/>
        </authorList>
    </citation>
    <scope>NUCLEOTIDE SEQUENCE [LARGE SCALE GENOMIC DNA]</scope>
    <source>
        <strain evidence="2">E3</strain>
    </source>
</reference>
<evidence type="ECO:0008006" key="4">
    <source>
        <dbReference type="Google" id="ProtNLM"/>
    </source>
</evidence>
<dbReference type="Proteomes" id="UP000039324">
    <property type="component" value="Unassembled WGS sequence"/>
</dbReference>
<protein>
    <recommendedName>
        <fullName evidence="4">Sfi1 spindle body domain-containing protein</fullName>
    </recommendedName>
</protein>
<evidence type="ECO:0000313" key="3">
    <source>
        <dbReference type="Proteomes" id="UP000039324"/>
    </source>
</evidence>
<evidence type="ECO:0000313" key="2">
    <source>
        <dbReference type="EMBL" id="CEO98818.1"/>
    </source>
</evidence>
<feature type="region of interest" description="Disordered" evidence="1">
    <location>
        <begin position="578"/>
        <end position="603"/>
    </location>
</feature>
<proteinExistence type="predicted"/>
<sequence>MSQHSRPQTPFGNCSGSMGITRLQAWCRWRSWAQAQRGRRRAGIIVECHARRYRLRRAVRAWRAARGARWCAIRGGLRSLREQVGRERSARCARSWYRECTLRRAWRTWTQAAEHVARARNHRLIRAWRAWAMFIAKRKARRGLTSMVSVRQHFLSLVLRRWRQRTRAASSLRAYIARWRLHAWAPLHRATQFDGTRLKRIGLNHFRRGLAVVRVDRLSRFWRKWRASLALVVLQTKLSERFAERHDAHRRLQRAVRWWRHWTRRRVQCAAMQRIAILRRAVSQLKASARHCAITRHLFGVRSRSLQRLVIVVWRRECMCSAVVRSRQIRRIRSIWDALRSIVVSKRRMAQRCIQHWRHWTRRRSQQDAHARKQHYLSCIRFIWTTWFERFQCRYQVPKIYIKMAAFKAWRVTFERRRLLQRRVVVSFRRNVEIRQEHRQRAETMLSSFLCRRTFYGWQEAHALRRALRCLAWRQWAAFSQSQKRDRLLRSLIEQSRQRRFIRVWHNALHDRRLEWRSLYHWSLAVQRRSLETWASYARMRRAKAGAYAAVEDARRLQLIKGGVRAWFDAFQRHRDVHPARAESPGSQPLHESSAKQDDRYMPGSDDEIERLESLIDAETRYREGLSDPGYRPLDKVILRLINQRIFEIMSRSERC</sequence>
<dbReference type="AlphaFoldDB" id="A0A0G4ITZ5"/>
<organism evidence="2 3">
    <name type="scientific">Plasmodiophora brassicae</name>
    <name type="common">Clubroot disease agent</name>
    <dbReference type="NCBI Taxonomy" id="37360"/>
    <lineage>
        <taxon>Eukaryota</taxon>
        <taxon>Sar</taxon>
        <taxon>Rhizaria</taxon>
        <taxon>Endomyxa</taxon>
        <taxon>Phytomyxea</taxon>
        <taxon>Plasmodiophorida</taxon>
        <taxon>Plasmodiophoridae</taxon>
        <taxon>Plasmodiophora</taxon>
    </lineage>
</organism>
<gene>
    <name evidence="2" type="ORF">PBRA_006932</name>
</gene>
<name>A0A0G4ITZ5_PLABS</name>
<evidence type="ECO:0000256" key="1">
    <source>
        <dbReference type="SAM" id="MobiDB-lite"/>
    </source>
</evidence>
<keyword evidence="3" id="KW-1185">Reference proteome</keyword>
<dbReference type="OMA" id="HTTISIW"/>